<evidence type="ECO:0000313" key="3">
    <source>
        <dbReference type="EMBL" id="PRD49401.1"/>
    </source>
</evidence>
<dbReference type="SMART" id="SM00671">
    <property type="entry name" value="SEL1"/>
    <property type="match status" value="9"/>
</dbReference>
<dbReference type="PROSITE" id="PS50005">
    <property type="entry name" value="TPR"/>
    <property type="match status" value="1"/>
</dbReference>
<evidence type="ECO:0000256" key="1">
    <source>
        <dbReference type="PROSITE-ProRule" id="PRU00339"/>
    </source>
</evidence>
<feature type="signal peptide" evidence="2">
    <location>
        <begin position="1"/>
        <end position="20"/>
    </location>
</feature>
<accession>A0A2S9J9F1</accession>
<keyword evidence="1" id="KW-0802">TPR repeat</keyword>
<dbReference type="PANTHER" id="PTHR11102:SF160">
    <property type="entry name" value="ERAD-ASSOCIATED E3 UBIQUITIN-PROTEIN LIGASE COMPONENT HRD3"/>
    <property type="match status" value="1"/>
</dbReference>
<dbReference type="PANTHER" id="PTHR11102">
    <property type="entry name" value="SEL-1-LIKE PROTEIN"/>
    <property type="match status" value="1"/>
</dbReference>
<dbReference type="InterPro" id="IPR019734">
    <property type="entry name" value="TPR_rpt"/>
</dbReference>
<reference evidence="3 4" key="1">
    <citation type="submission" date="2018-02" db="EMBL/GenBank/DDBJ databases">
        <title>The draft genome of Sphingobacterium sp. 5JN-11.</title>
        <authorList>
            <person name="Liu L."/>
            <person name="Li L."/>
            <person name="Liang L."/>
            <person name="Zhang X."/>
            <person name="Wang T."/>
        </authorList>
    </citation>
    <scope>NUCLEOTIDE SEQUENCE [LARGE SCALE GENOMIC DNA]</scope>
    <source>
        <strain evidence="3 4">5JN-11</strain>
    </source>
</reference>
<proteinExistence type="predicted"/>
<dbReference type="InterPro" id="IPR050767">
    <property type="entry name" value="Sel1_AlgK"/>
</dbReference>
<dbReference type="Pfam" id="PF08238">
    <property type="entry name" value="Sel1"/>
    <property type="match status" value="9"/>
</dbReference>
<evidence type="ECO:0000313" key="4">
    <source>
        <dbReference type="Proteomes" id="UP000239711"/>
    </source>
</evidence>
<dbReference type="SUPFAM" id="SSF81901">
    <property type="entry name" value="HCP-like"/>
    <property type="match status" value="2"/>
</dbReference>
<dbReference type="RefSeq" id="WP_105715243.1">
    <property type="nucleotide sequence ID" value="NZ_PVBQ01000001.1"/>
</dbReference>
<feature type="repeat" description="TPR" evidence="1">
    <location>
        <begin position="384"/>
        <end position="417"/>
    </location>
</feature>
<dbReference type="EMBL" id="PVBQ01000001">
    <property type="protein sequence ID" value="PRD49401.1"/>
    <property type="molecule type" value="Genomic_DNA"/>
</dbReference>
<feature type="chain" id="PRO_5015419610" evidence="2">
    <location>
        <begin position="21"/>
        <end position="448"/>
    </location>
</feature>
<dbReference type="AlphaFoldDB" id="A0A2S9J9F1"/>
<name>A0A2S9J9F1_9SPHI</name>
<dbReference type="OrthoDB" id="714398at2"/>
<dbReference type="InterPro" id="IPR011990">
    <property type="entry name" value="TPR-like_helical_dom_sf"/>
</dbReference>
<evidence type="ECO:0000256" key="2">
    <source>
        <dbReference type="SAM" id="SignalP"/>
    </source>
</evidence>
<dbReference type="Proteomes" id="UP000239711">
    <property type="component" value="Unassembled WGS sequence"/>
</dbReference>
<keyword evidence="2" id="KW-0732">Signal</keyword>
<comment type="caution">
    <text evidence="3">The sequence shown here is derived from an EMBL/GenBank/DDBJ whole genome shotgun (WGS) entry which is preliminary data.</text>
</comment>
<sequence length="448" mass="51621">MKHILFTFIILIFTSHLAQAQNEIKARLEYEDSEVAFQNKDYQKAILHLDNAEKLLGTWTAKTGYLKIIALDHIIDYAIEWGDNLTDLSRNVEQYMKYVNQSSDKVDLDKVREIYAIEKRVDFAKKKKEFELDADYKAGKDAYENKDYNLAMTHYLNAAKKNNTRAMDQISDMYRDGVGFEVDYQKSLEWDTKGSELGDPICTSDIGNMYLAANGVAQDYKKALEHLSMGADYGIGYAISRIGYMHSWGYGITRNFQEAFNWFSKAVIKGDPQGMLYMGHFYYTGTGVEQNYSEAINWFKKSGNPFGFFKIGEAYLNGYGVEKNDAEALKWYKRAADSGDPYYTIVVGNMYFEGKGTTQNYQTALDWYNKAFENKLENGEVKNSSLYLTMGTCHFELKNYSQSMEWYTKAYETGESEAGTAKEMIAKMYEEGLGVEKDKRKAREWRNK</sequence>
<gene>
    <name evidence="3" type="ORF">C5745_01925</name>
</gene>
<dbReference type="InterPro" id="IPR006597">
    <property type="entry name" value="Sel1-like"/>
</dbReference>
<protein>
    <submittedName>
        <fullName evidence="3">Uncharacterized protein</fullName>
    </submittedName>
</protein>
<keyword evidence="4" id="KW-1185">Reference proteome</keyword>
<organism evidence="3 4">
    <name type="scientific">Sphingobacterium haloxyli</name>
    <dbReference type="NCBI Taxonomy" id="2100533"/>
    <lineage>
        <taxon>Bacteria</taxon>
        <taxon>Pseudomonadati</taxon>
        <taxon>Bacteroidota</taxon>
        <taxon>Sphingobacteriia</taxon>
        <taxon>Sphingobacteriales</taxon>
        <taxon>Sphingobacteriaceae</taxon>
        <taxon>Sphingobacterium</taxon>
    </lineage>
</organism>
<dbReference type="Gene3D" id="1.25.40.10">
    <property type="entry name" value="Tetratricopeptide repeat domain"/>
    <property type="match status" value="2"/>
</dbReference>